<dbReference type="AlphaFoldDB" id="A0A329QD35"/>
<keyword evidence="2 7" id="KW-0813">Transport</keyword>
<name>A0A329QD35_9BACL</name>
<feature type="transmembrane region" description="Helical" evidence="7">
    <location>
        <begin position="176"/>
        <end position="195"/>
    </location>
</feature>
<comment type="caution">
    <text evidence="9">The sequence shown here is derived from an EMBL/GenBank/DDBJ whole genome shotgun (WGS) entry which is preliminary data.</text>
</comment>
<feature type="transmembrane region" description="Helical" evidence="7">
    <location>
        <begin position="280"/>
        <end position="301"/>
    </location>
</feature>
<dbReference type="InterPro" id="IPR045621">
    <property type="entry name" value="BPD_transp_1_N"/>
</dbReference>
<accession>A0A329QD35</accession>
<evidence type="ECO:0000256" key="4">
    <source>
        <dbReference type="ARBA" id="ARBA00022692"/>
    </source>
</evidence>
<dbReference type="InterPro" id="IPR000515">
    <property type="entry name" value="MetI-like"/>
</dbReference>
<keyword evidence="4 7" id="KW-0812">Transmembrane</keyword>
<keyword evidence="5 7" id="KW-1133">Transmembrane helix</keyword>
<evidence type="ECO:0000256" key="2">
    <source>
        <dbReference type="ARBA" id="ARBA00022448"/>
    </source>
</evidence>
<evidence type="ECO:0000313" key="10">
    <source>
        <dbReference type="Proteomes" id="UP000250642"/>
    </source>
</evidence>
<evidence type="ECO:0000259" key="8">
    <source>
        <dbReference type="PROSITE" id="PS50928"/>
    </source>
</evidence>
<dbReference type="CDD" id="cd06261">
    <property type="entry name" value="TM_PBP2"/>
    <property type="match status" value="1"/>
</dbReference>
<dbReference type="PANTHER" id="PTHR43163">
    <property type="entry name" value="DIPEPTIDE TRANSPORT SYSTEM PERMEASE PROTEIN DPPB-RELATED"/>
    <property type="match status" value="1"/>
</dbReference>
<dbReference type="PANTHER" id="PTHR43163:SF6">
    <property type="entry name" value="DIPEPTIDE TRANSPORT SYSTEM PERMEASE PROTEIN DPPB-RELATED"/>
    <property type="match status" value="1"/>
</dbReference>
<comment type="similarity">
    <text evidence="7">Belongs to the binding-protein-dependent transport system permease family.</text>
</comment>
<organism evidence="9 10">
    <name type="scientific">Paenibacillus taichungensis</name>
    <dbReference type="NCBI Taxonomy" id="484184"/>
    <lineage>
        <taxon>Bacteria</taxon>
        <taxon>Bacillati</taxon>
        <taxon>Bacillota</taxon>
        <taxon>Bacilli</taxon>
        <taxon>Bacillales</taxon>
        <taxon>Paenibacillaceae</taxon>
        <taxon>Paenibacillus</taxon>
    </lineage>
</organism>
<reference evidence="9 10" key="1">
    <citation type="submission" date="2018-04" db="EMBL/GenBank/DDBJ databases">
        <title>Paenibacillus taichungensis Genome sequencing and assembly.</title>
        <authorList>
            <person name="Xu J."/>
            <person name="Rensing C."/>
            <person name="Mazhar H.S."/>
        </authorList>
    </citation>
    <scope>NUCLEOTIDE SEQUENCE [LARGE SCALE GENOMIC DNA]</scope>
    <source>
        <strain evidence="9 10">NC1</strain>
    </source>
</reference>
<evidence type="ECO:0000256" key="3">
    <source>
        <dbReference type="ARBA" id="ARBA00022475"/>
    </source>
</evidence>
<evidence type="ECO:0000313" key="9">
    <source>
        <dbReference type="EMBL" id="RAW09921.1"/>
    </source>
</evidence>
<evidence type="ECO:0000256" key="6">
    <source>
        <dbReference type="ARBA" id="ARBA00023136"/>
    </source>
</evidence>
<evidence type="ECO:0000256" key="1">
    <source>
        <dbReference type="ARBA" id="ARBA00004651"/>
    </source>
</evidence>
<dbReference type="Pfam" id="PF19300">
    <property type="entry name" value="BPD_transp_1_N"/>
    <property type="match status" value="1"/>
</dbReference>
<dbReference type="EMBL" id="QEVW01000031">
    <property type="protein sequence ID" value="RAW09921.1"/>
    <property type="molecule type" value="Genomic_DNA"/>
</dbReference>
<keyword evidence="3" id="KW-1003">Cell membrane</keyword>
<dbReference type="GO" id="GO:0005886">
    <property type="term" value="C:plasma membrane"/>
    <property type="evidence" value="ECO:0007669"/>
    <property type="project" value="UniProtKB-SubCell"/>
</dbReference>
<dbReference type="GO" id="GO:0071916">
    <property type="term" value="F:dipeptide transmembrane transporter activity"/>
    <property type="evidence" value="ECO:0007669"/>
    <property type="project" value="TreeGrafter"/>
</dbReference>
<comment type="subcellular location">
    <subcellularLocation>
        <location evidence="1 7">Cell membrane</location>
        <topology evidence="1 7">Multi-pass membrane protein</topology>
    </subcellularLocation>
</comment>
<dbReference type="Gene3D" id="1.10.3720.10">
    <property type="entry name" value="MetI-like"/>
    <property type="match status" value="1"/>
</dbReference>
<feature type="transmembrane region" description="Helical" evidence="7">
    <location>
        <begin position="137"/>
        <end position="156"/>
    </location>
</feature>
<sequence>MAGYIFKRALTLIPLVLFATFVAFVLMRLSPVDPAEAYFSAAHIKPNAQMLQEKRAEMGLDNSFMSQYLQSAVHMLQLDLGTSYLSSKSVWEEIWSRLPATLQLAGTSMAIAFITVVILGYFSAVHAGKWIDYAVRFLSYIGASLPQFMLGYLLIYVFSLQWDLLPVEGKGTWQHLILPSLTLALALVATYARLFRESILEQLKHAYVDYAHTRGLKPHSIMLKHVVRIAILPVITGFGMNLGRLITGTIIVEKVFSWPGLGRFFVEAIFNRDLPVIQGYVFFAACLYLCTSLLTDLLHMAADPRLSLQERGR</sequence>
<evidence type="ECO:0000256" key="7">
    <source>
        <dbReference type="RuleBase" id="RU363032"/>
    </source>
</evidence>
<dbReference type="PROSITE" id="PS50928">
    <property type="entry name" value="ABC_TM1"/>
    <property type="match status" value="1"/>
</dbReference>
<keyword evidence="6 7" id="KW-0472">Membrane</keyword>
<protein>
    <submittedName>
        <fullName evidence="9">Nickel ABC transporter permease subunit NikB</fullName>
    </submittedName>
</protein>
<feature type="transmembrane region" description="Helical" evidence="7">
    <location>
        <begin position="12"/>
        <end position="30"/>
    </location>
</feature>
<dbReference type="Proteomes" id="UP000250642">
    <property type="component" value="Unassembled WGS sequence"/>
</dbReference>
<dbReference type="SUPFAM" id="SSF161098">
    <property type="entry name" value="MetI-like"/>
    <property type="match status" value="1"/>
</dbReference>
<proteinExistence type="inferred from homology"/>
<dbReference type="InterPro" id="IPR035906">
    <property type="entry name" value="MetI-like_sf"/>
</dbReference>
<evidence type="ECO:0000256" key="5">
    <source>
        <dbReference type="ARBA" id="ARBA00022989"/>
    </source>
</evidence>
<gene>
    <name evidence="9" type="ORF">DC345_29895</name>
</gene>
<feature type="transmembrane region" description="Helical" evidence="7">
    <location>
        <begin position="104"/>
        <end position="125"/>
    </location>
</feature>
<dbReference type="Pfam" id="PF00528">
    <property type="entry name" value="BPD_transp_1"/>
    <property type="match status" value="1"/>
</dbReference>
<dbReference type="RefSeq" id="WP_113056233.1">
    <property type="nucleotide sequence ID" value="NZ_CP175536.1"/>
</dbReference>
<feature type="domain" description="ABC transmembrane type-1" evidence="8">
    <location>
        <begin position="98"/>
        <end position="299"/>
    </location>
</feature>
<feature type="transmembrane region" description="Helical" evidence="7">
    <location>
        <begin position="226"/>
        <end position="252"/>
    </location>
</feature>